<dbReference type="AlphaFoldDB" id="A0A2G2WIM8"/>
<dbReference type="OrthoDB" id="1680482at2759"/>
<dbReference type="Pfam" id="PF02902">
    <property type="entry name" value="Peptidase_C48"/>
    <property type="match status" value="1"/>
</dbReference>
<protein>
    <recommendedName>
        <fullName evidence="4">Ubiquitin-like protease family profile domain-containing protein</fullName>
    </recommendedName>
</protein>
<gene>
    <name evidence="5" type="ORF">CQW23_14158</name>
</gene>
<sequence length="200" mass="22740">MAPKIKEIESSLSKGTSATAQLHPPLYELALQVLSQSGVEDNEHGEEKCLKRDDPNANSPSAEELIKTFNIDRYPVTMQYDGATNLTGFSIPAGLPWQLIDEVYIPINCANEFYWVLAVVVLKKKRIRVYDSMSRRRRFGLSFEIQKLDKILPTYLDMSGFLDQKVRSDWSTIEAYRDKMGNPFDVQYVEGIAQQTIGIL</sequence>
<evidence type="ECO:0000256" key="3">
    <source>
        <dbReference type="ARBA" id="ARBA00022801"/>
    </source>
</evidence>
<dbReference type="PANTHER" id="PTHR31470">
    <property type="entry name" value="CYSTEINE PROTEINASES SUPERFAMILY PROTEIN-RELATED-RELATED"/>
    <property type="match status" value="1"/>
</dbReference>
<evidence type="ECO:0000256" key="2">
    <source>
        <dbReference type="ARBA" id="ARBA00022670"/>
    </source>
</evidence>
<dbReference type="InterPro" id="IPR038765">
    <property type="entry name" value="Papain-like_cys_pep_sf"/>
</dbReference>
<keyword evidence="2" id="KW-0645">Protease</keyword>
<keyword evidence="6" id="KW-1185">Reference proteome</keyword>
<evidence type="ECO:0000313" key="6">
    <source>
        <dbReference type="Proteomes" id="UP000224567"/>
    </source>
</evidence>
<proteinExistence type="inferred from homology"/>
<dbReference type="SUPFAM" id="SSF54001">
    <property type="entry name" value="Cysteine proteinases"/>
    <property type="match status" value="1"/>
</dbReference>
<dbReference type="EMBL" id="MLFT02000006">
    <property type="protein sequence ID" value="PHT45000.1"/>
    <property type="molecule type" value="Genomic_DNA"/>
</dbReference>
<comment type="similarity">
    <text evidence="1">Belongs to the peptidase C48 family.</text>
</comment>
<evidence type="ECO:0000313" key="5">
    <source>
        <dbReference type="EMBL" id="PHT45000.1"/>
    </source>
</evidence>
<feature type="domain" description="Ubiquitin-like protease family profile" evidence="4">
    <location>
        <begin position="101"/>
        <end position="195"/>
    </location>
</feature>
<dbReference type="Gene3D" id="3.40.395.10">
    <property type="entry name" value="Adenoviral Proteinase, Chain A"/>
    <property type="match status" value="1"/>
</dbReference>
<name>A0A2G2WIM8_CAPBA</name>
<dbReference type="PANTHER" id="PTHR31470:SF46">
    <property type="entry name" value="ULP1 PROTEASE FAMILY, C-TERMINAL CATALYTIC DOMAIN CONTAINING PROTEIN"/>
    <property type="match status" value="1"/>
</dbReference>
<comment type="caution">
    <text evidence="5">The sequence shown here is derived from an EMBL/GenBank/DDBJ whole genome shotgun (WGS) entry which is preliminary data.</text>
</comment>
<accession>A0A2G2WIM8</accession>
<reference evidence="6" key="2">
    <citation type="journal article" date="2017" name="J. Anim. Genet.">
        <title>Multiple reference genome sequences of hot pepper reveal the massive evolution of plant disease resistance genes by retroduplication.</title>
        <authorList>
            <person name="Kim S."/>
            <person name="Park J."/>
            <person name="Yeom S.-I."/>
            <person name="Kim Y.-M."/>
            <person name="Seo E."/>
            <person name="Kim K.-T."/>
            <person name="Kim M.-S."/>
            <person name="Lee J.M."/>
            <person name="Cheong K."/>
            <person name="Shin H.-S."/>
            <person name="Kim S.-B."/>
            <person name="Han K."/>
            <person name="Lee J."/>
            <person name="Park M."/>
            <person name="Lee H.-A."/>
            <person name="Lee H.-Y."/>
            <person name="Lee Y."/>
            <person name="Oh S."/>
            <person name="Lee J.H."/>
            <person name="Choi E."/>
            <person name="Choi E."/>
            <person name="Lee S.E."/>
            <person name="Jeon J."/>
            <person name="Kim H."/>
            <person name="Choi G."/>
            <person name="Song H."/>
            <person name="Lee J."/>
            <person name="Lee S.-C."/>
            <person name="Kwon J.-K."/>
            <person name="Lee H.-Y."/>
            <person name="Koo N."/>
            <person name="Hong Y."/>
            <person name="Kim R.W."/>
            <person name="Kang W.-H."/>
            <person name="Huh J.H."/>
            <person name="Kang B.-C."/>
            <person name="Yang T.-J."/>
            <person name="Lee Y.-H."/>
            <person name="Bennetzen J.L."/>
            <person name="Choi D."/>
        </authorList>
    </citation>
    <scope>NUCLEOTIDE SEQUENCE [LARGE SCALE GENOMIC DNA]</scope>
    <source>
        <strain evidence="6">cv. PBC81</strain>
    </source>
</reference>
<dbReference type="GO" id="GO:0006508">
    <property type="term" value="P:proteolysis"/>
    <property type="evidence" value="ECO:0007669"/>
    <property type="project" value="UniProtKB-KW"/>
</dbReference>
<dbReference type="Proteomes" id="UP000224567">
    <property type="component" value="Unassembled WGS sequence"/>
</dbReference>
<dbReference type="GO" id="GO:0008234">
    <property type="term" value="F:cysteine-type peptidase activity"/>
    <property type="evidence" value="ECO:0007669"/>
    <property type="project" value="InterPro"/>
</dbReference>
<evidence type="ECO:0000256" key="1">
    <source>
        <dbReference type="ARBA" id="ARBA00005234"/>
    </source>
</evidence>
<keyword evidence="3" id="KW-0378">Hydrolase</keyword>
<dbReference type="InterPro" id="IPR003653">
    <property type="entry name" value="Peptidase_C48_C"/>
</dbReference>
<reference evidence="5 6" key="1">
    <citation type="journal article" date="2017" name="Genome Biol.">
        <title>New reference genome sequences of hot pepper reveal the massive evolution of plant disease-resistance genes by retroduplication.</title>
        <authorList>
            <person name="Kim S."/>
            <person name="Park J."/>
            <person name="Yeom S.I."/>
            <person name="Kim Y.M."/>
            <person name="Seo E."/>
            <person name="Kim K.T."/>
            <person name="Kim M.S."/>
            <person name="Lee J.M."/>
            <person name="Cheong K."/>
            <person name="Shin H.S."/>
            <person name="Kim S.B."/>
            <person name="Han K."/>
            <person name="Lee J."/>
            <person name="Park M."/>
            <person name="Lee H.A."/>
            <person name="Lee H.Y."/>
            <person name="Lee Y."/>
            <person name="Oh S."/>
            <person name="Lee J.H."/>
            <person name="Choi E."/>
            <person name="Choi E."/>
            <person name="Lee S.E."/>
            <person name="Jeon J."/>
            <person name="Kim H."/>
            <person name="Choi G."/>
            <person name="Song H."/>
            <person name="Lee J."/>
            <person name="Lee S.C."/>
            <person name="Kwon J.K."/>
            <person name="Lee H.Y."/>
            <person name="Koo N."/>
            <person name="Hong Y."/>
            <person name="Kim R.W."/>
            <person name="Kang W.H."/>
            <person name="Huh J.H."/>
            <person name="Kang B.C."/>
            <person name="Yang T.J."/>
            <person name="Lee Y.H."/>
            <person name="Bennetzen J.L."/>
            <person name="Choi D."/>
        </authorList>
    </citation>
    <scope>NUCLEOTIDE SEQUENCE [LARGE SCALE GENOMIC DNA]</scope>
    <source>
        <strain evidence="6">cv. PBC81</strain>
    </source>
</reference>
<organism evidence="5 6">
    <name type="scientific">Capsicum baccatum</name>
    <name type="common">Peruvian pepper</name>
    <dbReference type="NCBI Taxonomy" id="33114"/>
    <lineage>
        <taxon>Eukaryota</taxon>
        <taxon>Viridiplantae</taxon>
        <taxon>Streptophyta</taxon>
        <taxon>Embryophyta</taxon>
        <taxon>Tracheophyta</taxon>
        <taxon>Spermatophyta</taxon>
        <taxon>Magnoliopsida</taxon>
        <taxon>eudicotyledons</taxon>
        <taxon>Gunneridae</taxon>
        <taxon>Pentapetalae</taxon>
        <taxon>asterids</taxon>
        <taxon>lamiids</taxon>
        <taxon>Solanales</taxon>
        <taxon>Solanaceae</taxon>
        <taxon>Solanoideae</taxon>
        <taxon>Capsiceae</taxon>
        <taxon>Capsicum</taxon>
    </lineage>
</organism>
<evidence type="ECO:0000259" key="4">
    <source>
        <dbReference type="Pfam" id="PF02902"/>
    </source>
</evidence>